<dbReference type="GO" id="GO:0006397">
    <property type="term" value="P:mRNA processing"/>
    <property type="evidence" value="ECO:0007669"/>
    <property type="project" value="UniProtKB-KW"/>
</dbReference>
<feature type="region of interest" description="Disordered" evidence="2">
    <location>
        <begin position="443"/>
        <end position="475"/>
    </location>
</feature>
<feature type="compositionally biased region" description="Low complexity" evidence="2">
    <location>
        <begin position="453"/>
        <end position="468"/>
    </location>
</feature>
<keyword evidence="1" id="KW-0507">mRNA processing</keyword>
<feature type="compositionally biased region" description="Low complexity" evidence="2">
    <location>
        <begin position="610"/>
        <end position="621"/>
    </location>
</feature>
<dbReference type="Proteomes" id="UP001176521">
    <property type="component" value="Unassembled WGS sequence"/>
</dbReference>
<dbReference type="Pfam" id="PF13352">
    <property type="entry name" value="DUF4100"/>
    <property type="match status" value="1"/>
</dbReference>
<proteinExistence type="predicted"/>
<dbReference type="SUPFAM" id="SSF57756">
    <property type="entry name" value="Retrovirus zinc finger-like domains"/>
    <property type="match status" value="1"/>
</dbReference>
<feature type="region of interest" description="Disordered" evidence="2">
    <location>
        <begin position="388"/>
        <end position="412"/>
    </location>
</feature>
<feature type="compositionally biased region" description="Polar residues" evidence="2">
    <location>
        <begin position="646"/>
        <end position="656"/>
    </location>
</feature>
<feature type="domain" description="DUF4100" evidence="3">
    <location>
        <begin position="582"/>
        <end position="737"/>
    </location>
</feature>
<feature type="region of interest" description="Disordered" evidence="2">
    <location>
        <begin position="134"/>
        <end position="166"/>
    </location>
</feature>
<evidence type="ECO:0000256" key="1">
    <source>
        <dbReference type="ARBA" id="ARBA00022664"/>
    </source>
</evidence>
<dbReference type="Gene3D" id="3.10.20.90">
    <property type="entry name" value="Phosphatidylinositol 3-kinase Catalytic Subunit, Chain A, domain 1"/>
    <property type="match status" value="1"/>
</dbReference>
<dbReference type="GO" id="GO:0003676">
    <property type="term" value="F:nucleic acid binding"/>
    <property type="evidence" value="ECO:0007669"/>
    <property type="project" value="InterPro"/>
</dbReference>
<evidence type="ECO:0000313" key="5">
    <source>
        <dbReference type="Proteomes" id="UP001176521"/>
    </source>
</evidence>
<dbReference type="InterPro" id="IPR025165">
    <property type="entry name" value="DUF4100"/>
</dbReference>
<evidence type="ECO:0000259" key="3">
    <source>
        <dbReference type="Pfam" id="PF13352"/>
    </source>
</evidence>
<dbReference type="AlphaFoldDB" id="A0AAN6G7H8"/>
<feature type="compositionally biased region" description="Pro residues" evidence="2">
    <location>
        <begin position="630"/>
        <end position="645"/>
    </location>
</feature>
<feature type="compositionally biased region" description="Polar residues" evidence="2">
    <location>
        <begin position="144"/>
        <end position="154"/>
    </location>
</feature>
<dbReference type="InterPro" id="IPR036875">
    <property type="entry name" value="Znf_CCHC_sf"/>
</dbReference>
<feature type="region of interest" description="Disordered" evidence="2">
    <location>
        <begin position="592"/>
        <end position="666"/>
    </location>
</feature>
<dbReference type="EMBL" id="JAPDMQ010000756">
    <property type="protein sequence ID" value="KAK0520726.1"/>
    <property type="molecule type" value="Genomic_DNA"/>
</dbReference>
<sequence>MGNVPEGYLLLKIVTEDGKTWYSVHQQDAPLDETTSYINLSNGGKLRYLLDGGRLQPHYSPRYMGIEHGDIIEAFAEQFGGGDPGGSQLPGLLDAEDEEERYSETRFNADEEAHPTILAETRPAATFTKFGRHEHEGEHLPTSIVGTSGVTRTSPSPPAARDKGKLHPSELAGFQELLRPYHPPGRGQRDLTKLLPPVDPKTGNVQKWAGRGSRQFIRRYEQLGRVCEATPEDLIEMLSLNVLDESPDIYSLITSSPEFETRNWEDIKWFILTSFDGPPGEKYTAVDLEAFIKKDRTISTVAEIINYTLQYKEIADTLLRHNLITSALHVRYYVQGLPKTVRQELRHVRLDAVNPSFGQVEAAVRTHFMPSDFFARVTQDIDRTEAQRNNSALIKGPSVRISGSSRPTSSEQVIAQSIERFGTRVERVMQAMETGFKSLAAAPPAPGFVPSHPAGRAGPPATSPATGPNSVPLGGAPPARPDTCAYCNDSNHYKNKCPLLNEQMALGNVILHEGRVCWQDSSIVPGKWGAIHAVVQEHLRNGTIPRQGSSQPVQSNILMLSTMTHELHPGGGTYENGVPVGFEAFPAQRQNVGGDRNLRSRPYQPPAPPAQGAVPAGNPPGSVAPGIHAPQPPPEAAVQPAPPPNNTAQGTTSNASPAAPGAQPDLDEAMDADWQDKPTDPPAVRKLKAAFRSRASHLDRHADPDTMAETIMDLEISVTVRQILSLSKPVQKIFLNWLRGELLPIPIIGKGPWKSKDEWRRDDEEAAKQDGTTEVQVALSLIEALNRRQSPSHVADRIQHQLNNVSLRATPSDPWYSRSLPSTTVTIGRYAILALIDCGSQVNIMREDLLEALMLPLRTDRPQVIIGAAEQESSCAGLSECVATTLAGHTKPLHYFVQSACSYPIILGMSALAEFGIVLDCATGNITMTTPDVKQIKIKVVDLDDAANRQVMTTTLRPQVHHQALKLVEGGAWTDRPTPHHVNAKQKAVKDKANPSDQPPSSFFKEVVLGPVPFDRDPYETPLTPHPPVFQLNDYWTQERVDGLDLGPVGFINAQERDLLMTALDLHKSCLAWDITDLKILRPEISTGFHVNVVPHKIFQDQTYP</sequence>
<dbReference type="GO" id="GO:0008270">
    <property type="term" value="F:zinc ion binding"/>
    <property type="evidence" value="ECO:0007669"/>
    <property type="project" value="InterPro"/>
</dbReference>
<feature type="region of interest" description="Disordered" evidence="2">
    <location>
        <begin position="972"/>
        <end position="1002"/>
    </location>
</feature>
<comment type="caution">
    <text evidence="4">The sequence shown here is derived from an EMBL/GenBank/DDBJ whole genome shotgun (WGS) entry which is preliminary data.</text>
</comment>
<dbReference type="CDD" id="cd00303">
    <property type="entry name" value="retropepsin_like"/>
    <property type="match status" value="1"/>
</dbReference>
<feature type="compositionally biased region" description="Polar residues" evidence="2">
    <location>
        <begin position="401"/>
        <end position="412"/>
    </location>
</feature>
<name>A0AAN6G7H8_9BASI</name>
<evidence type="ECO:0000313" key="4">
    <source>
        <dbReference type="EMBL" id="KAK0520726.1"/>
    </source>
</evidence>
<organism evidence="4 5">
    <name type="scientific">Tilletia horrida</name>
    <dbReference type="NCBI Taxonomy" id="155126"/>
    <lineage>
        <taxon>Eukaryota</taxon>
        <taxon>Fungi</taxon>
        <taxon>Dikarya</taxon>
        <taxon>Basidiomycota</taxon>
        <taxon>Ustilaginomycotina</taxon>
        <taxon>Exobasidiomycetes</taxon>
        <taxon>Tilletiales</taxon>
        <taxon>Tilletiaceae</taxon>
        <taxon>Tilletia</taxon>
    </lineage>
</organism>
<accession>A0AAN6G7H8</accession>
<keyword evidence="5" id="KW-1185">Reference proteome</keyword>
<dbReference type="Gene3D" id="2.40.70.10">
    <property type="entry name" value="Acid Proteases"/>
    <property type="match status" value="1"/>
</dbReference>
<dbReference type="InterPro" id="IPR021109">
    <property type="entry name" value="Peptidase_aspartic_dom_sf"/>
</dbReference>
<dbReference type="SUPFAM" id="SSF50630">
    <property type="entry name" value="Acid proteases"/>
    <property type="match status" value="1"/>
</dbReference>
<protein>
    <recommendedName>
        <fullName evidence="3">DUF4100 domain-containing protein</fullName>
    </recommendedName>
</protein>
<evidence type="ECO:0000256" key="2">
    <source>
        <dbReference type="SAM" id="MobiDB-lite"/>
    </source>
</evidence>
<reference evidence="4" key="1">
    <citation type="journal article" date="2023" name="PhytoFront">
        <title>Draft Genome Resources of Seven Strains of Tilletia horrida, Causal Agent of Kernel Smut of Rice.</title>
        <authorList>
            <person name="Khanal S."/>
            <person name="Antony Babu S."/>
            <person name="Zhou X.G."/>
        </authorList>
    </citation>
    <scope>NUCLEOTIDE SEQUENCE</scope>
    <source>
        <strain evidence="4">TX3</strain>
    </source>
</reference>
<gene>
    <name evidence="4" type="ORF">OC842_007009</name>
</gene>